<accession>A0A4Y9XTV1</accession>
<protein>
    <recommendedName>
        <fullName evidence="2">DUF6589 domain-containing protein</fullName>
    </recommendedName>
</protein>
<dbReference type="Pfam" id="PF20231">
    <property type="entry name" value="DUF6589"/>
    <property type="match status" value="1"/>
</dbReference>
<name>A0A4Y9XTV1_9APHY</name>
<feature type="region of interest" description="Disordered" evidence="1">
    <location>
        <begin position="187"/>
        <end position="207"/>
    </location>
</feature>
<dbReference type="InterPro" id="IPR046496">
    <property type="entry name" value="DUF6589"/>
</dbReference>
<dbReference type="Proteomes" id="UP000298390">
    <property type="component" value="Unassembled WGS sequence"/>
</dbReference>
<dbReference type="STRING" id="34475.A0A4Y9XTV1"/>
<gene>
    <name evidence="3" type="ORF">EVJ58_g9778</name>
</gene>
<dbReference type="EMBL" id="SEKV01000910">
    <property type="protein sequence ID" value="TFY52853.1"/>
    <property type="molecule type" value="Genomic_DNA"/>
</dbReference>
<reference evidence="3 4" key="1">
    <citation type="submission" date="2019-01" db="EMBL/GenBank/DDBJ databases">
        <title>Genome sequencing of the rare red list fungi Fomitopsis rosea.</title>
        <authorList>
            <person name="Buettner E."/>
            <person name="Kellner H."/>
        </authorList>
    </citation>
    <scope>NUCLEOTIDE SEQUENCE [LARGE SCALE GENOMIC DNA]</scope>
    <source>
        <strain evidence="3 4">DSM 105464</strain>
    </source>
</reference>
<feature type="domain" description="DUF6589" evidence="2">
    <location>
        <begin position="374"/>
        <end position="454"/>
    </location>
</feature>
<feature type="non-terminal residue" evidence="3">
    <location>
        <position position="455"/>
    </location>
</feature>
<organism evidence="3 4">
    <name type="scientific">Rhodofomes roseus</name>
    <dbReference type="NCBI Taxonomy" id="34475"/>
    <lineage>
        <taxon>Eukaryota</taxon>
        <taxon>Fungi</taxon>
        <taxon>Dikarya</taxon>
        <taxon>Basidiomycota</taxon>
        <taxon>Agaricomycotina</taxon>
        <taxon>Agaricomycetes</taxon>
        <taxon>Polyporales</taxon>
        <taxon>Rhodofomes</taxon>
    </lineage>
</organism>
<comment type="caution">
    <text evidence="3">The sequence shown here is derived from an EMBL/GenBank/DDBJ whole genome shotgun (WGS) entry which is preliminary data.</text>
</comment>
<sequence>MDALLAQLGVFLYQNQTSLPHILVYLAQNAAHPMAISLHQYLPTVLDTFLQSPSANALREWAANTTACVYRTEVSNLSQSGDLHFVANAATPEKLETFTIRQLAVTMQKHAPTLWRLFDVLLNADSELTKLRERRRAKRKAVSADNPAKRRAVTDPEDADLDDEEDVYWAEFDVFEELLLCDEETRSSYGAPVPGRPTEAGVRTPRSKPESLRTVRIVALFSIVAKSSNQQSNAFPSIVGVFEHACNTPDRVIEMLSQLGLSISPSSINNAVSSLARKAEIKRRQVGQELLTAYAYDNFDVAFNVRTPTVDGGDRSLAHLTSATMIPLAHGVEKEDLKVSDELWSKSRFNLKRKPEESNDEHTSGFDDLRLLDLHPDDSVHPSGLNRRQCYQSWNFVKDLIEHGPSYFEKFRDEHAAHPPEVVEQIPLTKTQQYPLRAMNINESTNQGNIQAIQD</sequence>
<evidence type="ECO:0000259" key="2">
    <source>
        <dbReference type="Pfam" id="PF20231"/>
    </source>
</evidence>
<dbReference type="AlphaFoldDB" id="A0A4Y9XTV1"/>
<proteinExistence type="predicted"/>
<evidence type="ECO:0000313" key="3">
    <source>
        <dbReference type="EMBL" id="TFY52853.1"/>
    </source>
</evidence>
<evidence type="ECO:0000256" key="1">
    <source>
        <dbReference type="SAM" id="MobiDB-lite"/>
    </source>
</evidence>
<feature type="region of interest" description="Disordered" evidence="1">
    <location>
        <begin position="135"/>
        <end position="157"/>
    </location>
</feature>
<evidence type="ECO:0000313" key="4">
    <source>
        <dbReference type="Proteomes" id="UP000298390"/>
    </source>
</evidence>